<dbReference type="GO" id="GO:0005886">
    <property type="term" value="C:plasma membrane"/>
    <property type="evidence" value="ECO:0007669"/>
    <property type="project" value="TreeGrafter"/>
</dbReference>
<reference evidence="2" key="1">
    <citation type="submission" date="2018-06" db="EMBL/GenBank/DDBJ databases">
        <authorList>
            <person name="Zhirakovskaya E."/>
        </authorList>
    </citation>
    <scope>NUCLEOTIDE SEQUENCE</scope>
</reference>
<dbReference type="Gene3D" id="3.40.390.10">
    <property type="entry name" value="Collagenase (Catalytic Domain)"/>
    <property type="match status" value="1"/>
</dbReference>
<dbReference type="InterPro" id="IPR008753">
    <property type="entry name" value="Peptidase_M13_N"/>
</dbReference>
<evidence type="ECO:0000259" key="1">
    <source>
        <dbReference type="Pfam" id="PF05649"/>
    </source>
</evidence>
<dbReference type="GO" id="GO:0016485">
    <property type="term" value="P:protein processing"/>
    <property type="evidence" value="ECO:0007669"/>
    <property type="project" value="TreeGrafter"/>
</dbReference>
<dbReference type="AlphaFoldDB" id="A0A3B0V1L7"/>
<dbReference type="InterPro" id="IPR000718">
    <property type="entry name" value="Peptidase_M13"/>
</dbReference>
<organism evidence="2">
    <name type="scientific">hydrothermal vent metagenome</name>
    <dbReference type="NCBI Taxonomy" id="652676"/>
    <lineage>
        <taxon>unclassified sequences</taxon>
        <taxon>metagenomes</taxon>
        <taxon>ecological metagenomes</taxon>
    </lineage>
</organism>
<proteinExistence type="predicted"/>
<dbReference type="Pfam" id="PF05649">
    <property type="entry name" value="Peptidase_M13_N"/>
    <property type="match status" value="1"/>
</dbReference>
<feature type="domain" description="Peptidase M13 N-terminal" evidence="1">
    <location>
        <begin position="46"/>
        <end position="426"/>
    </location>
</feature>
<gene>
    <name evidence="2" type="ORF">MNBD_BACTEROID07-1076</name>
</gene>
<dbReference type="InterPro" id="IPR024079">
    <property type="entry name" value="MetalloPept_cat_dom_sf"/>
</dbReference>
<dbReference type="Gene3D" id="1.10.1380.10">
    <property type="entry name" value="Neutral endopeptidase , domain2"/>
    <property type="match status" value="1"/>
</dbReference>
<dbReference type="SUPFAM" id="SSF55486">
    <property type="entry name" value="Metalloproteases ('zincins'), catalytic domain"/>
    <property type="match status" value="1"/>
</dbReference>
<dbReference type="CDD" id="cd08662">
    <property type="entry name" value="M13"/>
    <property type="match status" value="1"/>
</dbReference>
<evidence type="ECO:0000313" key="2">
    <source>
        <dbReference type="EMBL" id="VAW30739.1"/>
    </source>
</evidence>
<dbReference type="GO" id="GO:0004222">
    <property type="term" value="F:metalloendopeptidase activity"/>
    <property type="evidence" value="ECO:0007669"/>
    <property type="project" value="InterPro"/>
</dbReference>
<accession>A0A3B0V1L7</accession>
<dbReference type="PANTHER" id="PTHR11733:SF167">
    <property type="entry name" value="FI17812P1-RELATED"/>
    <property type="match status" value="1"/>
</dbReference>
<dbReference type="PANTHER" id="PTHR11733">
    <property type="entry name" value="ZINC METALLOPROTEASE FAMILY M13 NEPRILYSIN-RELATED"/>
    <property type="match status" value="1"/>
</dbReference>
<dbReference type="InterPro" id="IPR042089">
    <property type="entry name" value="Peptidase_M13_dom_2"/>
</dbReference>
<name>A0A3B0V1L7_9ZZZZ</name>
<feature type="non-terminal residue" evidence="2">
    <location>
        <position position="464"/>
    </location>
</feature>
<dbReference type="PROSITE" id="PS51257">
    <property type="entry name" value="PROKAR_LIPOPROTEIN"/>
    <property type="match status" value="1"/>
</dbReference>
<dbReference type="PROSITE" id="PS51885">
    <property type="entry name" value="NEPRILYSIN"/>
    <property type="match status" value="1"/>
</dbReference>
<dbReference type="EMBL" id="UOET01000557">
    <property type="protein sequence ID" value="VAW30739.1"/>
    <property type="molecule type" value="Genomic_DNA"/>
</dbReference>
<sequence>MKKYLSFFLIALFAVVLGACNREQKKENKKMTEAINPANMDKNVKPGNNFYEYVNGGWIKNHPIPPEYSQYGAFTVLYENNQKELKALVKEISGKKDVKKGSIEQKIRDFYNSGMDTTRIEKLGITPIKPELEKIAAITNLKMVQKEMAHMSTMGVHPLFYFYAGADEKNSTMEIANLYQGGLGLPDVSYYTKDDPASEKLRKEYVKHIAKMFELKGDNSKVADKKAQDVLNLETKLAKTSFTRLERRSPEKNYNKMSLTQLQKISHDINWKAYFTNIGLDNPGEINVGQPRFFIGISKIMKETPVNVWKAYLEWNLLDDAAPYLSKKFVQQNFDFYGKTMSGQKKMQPRWKRVMRATSHSLGEALGELYVAKYFPPESKKRMVQLVNNLKLAFADRIKKLDWMSDTTKVKAIAKLKAITVKIGYPDKWKDYSKLNIVPDNYFKNITSASEFAFNFNRNKVGKP</sequence>
<protein>
    <submittedName>
        <fullName evidence="2">Metallopeptidase</fullName>
    </submittedName>
</protein>